<evidence type="ECO:0000256" key="1">
    <source>
        <dbReference type="SAM" id="MobiDB-lite"/>
    </source>
</evidence>
<reference evidence="2" key="1">
    <citation type="submission" date="2018-11" db="EMBL/GenBank/DDBJ databases">
        <authorList>
            <consortium name="Pathogen Informatics"/>
        </authorList>
    </citation>
    <scope>NUCLEOTIDE SEQUENCE</scope>
</reference>
<feature type="region of interest" description="Disordered" evidence="1">
    <location>
        <begin position="1"/>
        <end position="22"/>
    </location>
</feature>
<dbReference type="Proteomes" id="UP000784294">
    <property type="component" value="Unassembled WGS sequence"/>
</dbReference>
<sequence>MEENGQFGSTKSAAASLGSPAIEVGLTEEAETLKSETKHRKMNVEEQTEDWWARVLDSDQQRLRRRMFRSRPWIKIGLGLQRLARAWFSLIQEWNVQWRELQLMLGVYQFVR</sequence>
<proteinExistence type="predicted"/>
<gene>
    <name evidence="2" type="ORF">PXEA_LOCUS8958</name>
</gene>
<name>A0A3S5B7T7_9PLAT</name>
<dbReference type="EMBL" id="CAAALY010024883">
    <property type="protein sequence ID" value="VEL15518.1"/>
    <property type="molecule type" value="Genomic_DNA"/>
</dbReference>
<feature type="compositionally biased region" description="Polar residues" evidence="1">
    <location>
        <begin position="1"/>
        <end position="13"/>
    </location>
</feature>
<keyword evidence="3" id="KW-1185">Reference proteome</keyword>
<evidence type="ECO:0000313" key="2">
    <source>
        <dbReference type="EMBL" id="VEL15518.1"/>
    </source>
</evidence>
<evidence type="ECO:0000313" key="3">
    <source>
        <dbReference type="Proteomes" id="UP000784294"/>
    </source>
</evidence>
<organism evidence="2 3">
    <name type="scientific">Protopolystoma xenopodis</name>
    <dbReference type="NCBI Taxonomy" id="117903"/>
    <lineage>
        <taxon>Eukaryota</taxon>
        <taxon>Metazoa</taxon>
        <taxon>Spiralia</taxon>
        <taxon>Lophotrochozoa</taxon>
        <taxon>Platyhelminthes</taxon>
        <taxon>Monogenea</taxon>
        <taxon>Polyopisthocotylea</taxon>
        <taxon>Polystomatidea</taxon>
        <taxon>Polystomatidae</taxon>
        <taxon>Protopolystoma</taxon>
    </lineage>
</organism>
<dbReference type="AlphaFoldDB" id="A0A3S5B7T7"/>
<accession>A0A3S5B7T7</accession>
<comment type="caution">
    <text evidence="2">The sequence shown here is derived from an EMBL/GenBank/DDBJ whole genome shotgun (WGS) entry which is preliminary data.</text>
</comment>
<protein>
    <submittedName>
        <fullName evidence="2">Uncharacterized protein</fullName>
    </submittedName>
</protein>